<keyword evidence="1" id="KW-1133">Transmembrane helix</keyword>
<evidence type="ECO:0000313" key="2">
    <source>
        <dbReference type="EMBL" id="OGK40399.1"/>
    </source>
</evidence>
<dbReference type="Pfam" id="PF13413">
    <property type="entry name" value="HTH_25"/>
    <property type="match status" value="1"/>
</dbReference>
<proteinExistence type="predicted"/>
<keyword evidence="1" id="KW-0812">Transmembrane</keyword>
<dbReference type="AlphaFoldDB" id="A0A1F7IAL9"/>
<protein>
    <recommendedName>
        <fullName evidence="4">HTH cro/C1-type domain-containing protein</fullName>
    </recommendedName>
</protein>
<keyword evidence="1" id="KW-0472">Membrane</keyword>
<organism evidence="2 3">
    <name type="scientific">Candidatus Roizmanbacteria bacterium RIFCSPLOWO2_01_FULL_35_13</name>
    <dbReference type="NCBI Taxonomy" id="1802055"/>
    <lineage>
        <taxon>Bacteria</taxon>
        <taxon>Candidatus Roizmaniibacteriota</taxon>
    </lineage>
</organism>
<gene>
    <name evidence="2" type="ORF">A3A74_01695</name>
</gene>
<comment type="caution">
    <text evidence="2">The sequence shown here is derived from an EMBL/GenBank/DDBJ whole genome shotgun (WGS) entry which is preliminary data.</text>
</comment>
<reference evidence="2 3" key="1">
    <citation type="journal article" date="2016" name="Nat. Commun.">
        <title>Thousands of microbial genomes shed light on interconnected biogeochemical processes in an aquifer system.</title>
        <authorList>
            <person name="Anantharaman K."/>
            <person name="Brown C.T."/>
            <person name="Hug L.A."/>
            <person name="Sharon I."/>
            <person name="Castelle C.J."/>
            <person name="Probst A.J."/>
            <person name="Thomas B.C."/>
            <person name="Singh A."/>
            <person name="Wilkins M.J."/>
            <person name="Karaoz U."/>
            <person name="Brodie E.L."/>
            <person name="Williams K.H."/>
            <person name="Hubbard S.S."/>
            <person name="Banfield J.F."/>
        </authorList>
    </citation>
    <scope>NUCLEOTIDE SEQUENCE [LARGE SCALE GENOMIC DNA]</scope>
</reference>
<dbReference type="EMBL" id="MGAF01000033">
    <property type="protein sequence ID" value="OGK40399.1"/>
    <property type="molecule type" value="Genomic_DNA"/>
</dbReference>
<dbReference type="InterPro" id="IPR010982">
    <property type="entry name" value="Lambda_DNA-bd_dom_sf"/>
</dbReference>
<dbReference type="InterPro" id="IPR050400">
    <property type="entry name" value="Bact_Cytoskel_RodZ"/>
</dbReference>
<dbReference type="PANTHER" id="PTHR34475:SF1">
    <property type="entry name" value="CYTOSKELETON PROTEIN RODZ"/>
    <property type="match status" value="1"/>
</dbReference>
<name>A0A1F7IAL9_9BACT</name>
<dbReference type="Gene3D" id="2.60.40.10">
    <property type="entry name" value="Immunoglobulins"/>
    <property type="match status" value="1"/>
</dbReference>
<dbReference type="Proteomes" id="UP000179270">
    <property type="component" value="Unassembled WGS sequence"/>
</dbReference>
<accession>A0A1F7IAL9</accession>
<evidence type="ECO:0000256" key="1">
    <source>
        <dbReference type="SAM" id="Phobius"/>
    </source>
</evidence>
<sequence>MLSVGEILKKQRERLKIDLKEVEKSIKVRQRFLTAVEKSNWQVFSSKVYISGVIKNYSLFLNLDPNSTLAIFRRDYERQEAVKFKRRLSVNYFAPETKRIFKTILILIFILFIGYFGFQLNLYFSPPKITILSPKTEVILKNDRVKILAKTEKDAAVTVLGERIYQNSDGLFEFEFPLKIGKNEIIIEVVGANGKKAVFKKKFFRED</sequence>
<dbReference type="GO" id="GO:0003677">
    <property type="term" value="F:DNA binding"/>
    <property type="evidence" value="ECO:0007669"/>
    <property type="project" value="InterPro"/>
</dbReference>
<dbReference type="PANTHER" id="PTHR34475">
    <property type="match status" value="1"/>
</dbReference>
<dbReference type="InterPro" id="IPR013783">
    <property type="entry name" value="Ig-like_fold"/>
</dbReference>
<evidence type="ECO:0008006" key="4">
    <source>
        <dbReference type="Google" id="ProtNLM"/>
    </source>
</evidence>
<feature type="transmembrane region" description="Helical" evidence="1">
    <location>
        <begin position="104"/>
        <end position="124"/>
    </location>
</feature>
<dbReference type="STRING" id="1802055.A3A74_01695"/>
<evidence type="ECO:0000313" key="3">
    <source>
        <dbReference type="Proteomes" id="UP000179270"/>
    </source>
</evidence>
<dbReference type="Gene3D" id="1.10.260.40">
    <property type="entry name" value="lambda repressor-like DNA-binding domains"/>
    <property type="match status" value="1"/>
</dbReference>